<dbReference type="Pfam" id="PF14526">
    <property type="entry name" value="Cass2"/>
    <property type="match status" value="1"/>
</dbReference>
<proteinExistence type="predicted"/>
<keyword evidence="3" id="KW-0804">Transcription</keyword>
<dbReference type="PROSITE" id="PS00041">
    <property type="entry name" value="HTH_ARAC_FAMILY_1"/>
    <property type="match status" value="1"/>
</dbReference>
<dbReference type="PANTHER" id="PTHR47504:SF5">
    <property type="entry name" value="RIGHT ORIGIN-BINDING PROTEIN"/>
    <property type="match status" value="1"/>
</dbReference>
<dbReference type="SUPFAM" id="SSF46689">
    <property type="entry name" value="Homeodomain-like"/>
    <property type="match status" value="2"/>
</dbReference>
<organism evidence="5 6">
    <name type="scientific">Veronia nyctiphanis</name>
    <dbReference type="NCBI Taxonomy" id="1278244"/>
    <lineage>
        <taxon>Bacteria</taxon>
        <taxon>Pseudomonadati</taxon>
        <taxon>Pseudomonadota</taxon>
        <taxon>Gammaproteobacteria</taxon>
        <taxon>Vibrionales</taxon>
        <taxon>Vibrionaceae</taxon>
        <taxon>Veronia</taxon>
    </lineage>
</organism>
<dbReference type="OrthoDB" id="282744at2"/>
<name>A0A4Q0YP20_9GAMM</name>
<dbReference type="InterPro" id="IPR009057">
    <property type="entry name" value="Homeodomain-like_sf"/>
</dbReference>
<dbReference type="EMBL" id="PEIB01000016">
    <property type="protein sequence ID" value="RXJ72750.1"/>
    <property type="molecule type" value="Genomic_DNA"/>
</dbReference>
<evidence type="ECO:0000256" key="1">
    <source>
        <dbReference type="ARBA" id="ARBA00023015"/>
    </source>
</evidence>
<dbReference type="InterPro" id="IPR011256">
    <property type="entry name" value="Reg_factor_effector_dom_sf"/>
</dbReference>
<dbReference type="AlphaFoldDB" id="A0A4Q0YP20"/>
<evidence type="ECO:0000313" key="5">
    <source>
        <dbReference type="EMBL" id="RXJ72750.1"/>
    </source>
</evidence>
<comment type="caution">
    <text evidence="5">The sequence shown here is derived from an EMBL/GenBank/DDBJ whole genome shotgun (WGS) entry which is preliminary data.</text>
</comment>
<keyword evidence="1" id="KW-0805">Transcription regulation</keyword>
<sequence length="293" mass="33655">MDWSTRMNWAIDYIEEHLDSELSLEEVAKQACCSKYHFHRVFLASFNITCAEYIRRRKLTLAATELLTSKTSIADIALKYGYHSPNAFTRAFRDVHGITPSKARSTSVRLSSFNRVFSPSQNRGGKRMDYTIIEVPEFSVIGKGKHFDLGSFIESGPKFWKDYVNSEDYQALYSLNEGRPGEITQSPLLSAYFPKENGQRDEFVDVLGIESQEISPSTNFDVHKVLAATYAEFMCTYKTSMKTNRYIYGEWFSSTGYERDGSKPDIVSYFPIPFKPMGEMRVRWWIPVVGQSD</sequence>
<dbReference type="InterPro" id="IPR050959">
    <property type="entry name" value="MarA-like"/>
</dbReference>
<protein>
    <recommendedName>
        <fullName evidence="4">HTH araC/xylS-type domain-containing protein</fullName>
    </recommendedName>
</protein>
<evidence type="ECO:0000256" key="3">
    <source>
        <dbReference type="ARBA" id="ARBA00023163"/>
    </source>
</evidence>
<dbReference type="InterPro" id="IPR010499">
    <property type="entry name" value="AraC_E-bd"/>
</dbReference>
<dbReference type="SMART" id="SM00871">
    <property type="entry name" value="AraC_E_bind"/>
    <property type="match status" value="1"/>
</dbReference>
<dbReference type="PANTHER" id="PTHR47504">
    <property type="entry name" value="RIGHT ORIGIN-BINDING PROTEIN"/>
    <property type="match status" value="1"/>
</dbReference>
<dbReference type="Gene3D" id="3.20.80.10">
    <property type="entry name" value="Regulatory factor, effector binding domain"/>
    <property type="match status" value="1"/>
</dbReference>
<dbReference type="InterPro" id="IPR018062">
    <property type="entry name" value="HTH_AraC-typ_CS"/>
</dbReference>
<dbReference type="PRINTS" id="PR00032">
    <property type="entry name" value="HTHARAC"/>
</dbReference>
<dbReference type="Gene3D" id="1.10.10.60">
    <property type="entry name" value="Homeodomain-like"/>
    <property type="match status" value="2"/>
</dbReference>
<accession>A0A4Q0YP20</accession>
<dbReference type="SUPFAM" id="SSF55136">
    <property type="entry name" value="Probable bacterial effector-binding domain"/>
    <property type="match status" value="1"/>
</dbReference>
<dbReference type="InterPro" id="IPR020449">
    <property type="entry name" value="Tscrpt_reg_AraC-type_HTH"/>
</dbReference>
<keyword evidence="6" id="KW-1185">Reference proteome</keyword>
<dbReference type="Pfam" id="PF12833">
    <property type="entry name" value="HTH_18"/>
    <property type="match status" value="1"/>
</dbReference>
<evidence type="ECO:0000313" key="6">
    <source>
        <dbReference type="Proteomes" id="UP000290287"/>
    </source>
</evidence>
<dbReference type="GO" id="GO:0003700">
    <property type="term" value="F:DNA-binding transcription factor activity"/>
    <property type="evidence" value="ECO:0007669"/>
    <property type="project" value="InterPro"/>
</dbReference>
<evidence type="ECO:0000256" key="2">
    <source>
        <dbReference type="ARBA" id="ARBA00023125"/>
    </source>
</evidence>
<evidence type="ECO:0000259" key="4">
    <source>
        <dbReference type="PROSITE" id="PS01124"/>
    </source>
</evidence>
<dbReference type="GO" id="GO:0043565">
    <property type="term" value="F:sequence-specific DNA binding"/>
    <property type="evidence" value="ECO:0007669"/>
    <property type="project" value="InterPro"/>
</dbReference>
<dbReference type="InterPro" id="IPR029441">
    <property type="entry name" value="Cass2"/>
</dbReference>
<gene>
    <name evidence="5" type="ORF">CS022_14035</name>
</gene>
<dbReference type="RefSeq" id="WP_129122796.1">
    <property type="nucleotide sequence ID" value="NZ_PEIB01000016.1"/>
</dbReference>
<dbReference type="SMART" id="SM00342">
    <property type="entry name" value="HTH_ARAC"/>
    <property type="match status" value="1"/>
</dbReference>
<dbReference type="Proteomes" id="UP000290287">
    <property type="component" value="Unassembled WGS sequence"/>
</dbReference>
<dbReference type="InterPro" id="IPR018060">
    <property type="entry name" value="HTH_AraC"/>
</dbReference>
<keyword evidence="2" id="KW-0238">DNA-binding</keyword>
<dbReference type="PROSITE" id="PS01124">
    <property type="entry name" value="HTH_ARAC_FAMILY_2"/>
    <property type="match status" value="1"/>
</dbReference>
<feature type="domain" description="HTH araC/xylS-type" evidence="4">
    <location>
        <begin position="8"/>
        <end position="106"/>
    </location>
</feature>
<reference evidence="5 6" key="1">
    <citation type="submission" date="2017-10" db="EMBL/GenBank/DDBJ databases">
        <title>Nyctiphanis sp. nov., isolated from the stomach of the euphausiid Nyctiphanes simplex (Hansen, 1911) in the Gulf of California.</title>
        <authorList>
            <person name="Gomez-Gil B."/>
            <person name="Aguilar-Mendez M."/>
            <person name="Lopez-Cortes A."/>
            <person name="Gomez-Gutierrez J."/>
            <person name="Roque A."/>
            <person name="Lang E."/>
            <person name="Gonzalez-Castillo A."/>
        </authorList>
    </citation>
    <scope>NUCLEOTIDE SEQUENCE [LARGE SCALE GENOMIC DNA]</scope>
    <source>
        <strain evidence="5 6">CAIM 600</strain>
    </source>
</reference>